<name>A0A4D9E1T8_9SAUR</name>
<dbReference type="AlphaFoldDB" id="A0A4D9E1T8"/>
<keyword evidence="1" id="KW-0418">Kinase</keyword>
<dbReference type="EMBL" id="QXTE01000199">
    <property type="protein sequence ID" value="TFK02138.1"/>
    <property type="molecule type" value="Genomic_DNA"/>
</dbReference>
<protein>
    <submittedName>
        <fullName evidence="1">Nicotinamide riboside kinase 2</fullName>
    </submittedName>
</protein>
<dbReference type="GO" id="GO:0016301">
    <property type="term" value="F:kinase activity"/>
    <property type="evidence" value="ECO:0007669"/>
    <property type="project" value="UniProtKB-KW"/>
</dbReference>
<accession>A0A4D9E1T8</accession>
<gene>
    <name evidence="1" type="ORF">DR999_PMT15562</name>
</gene>
<reference evidence="1 2" key="2">
    <citation type="submission" date="2019-04" db="EMBL/GenBank/DDBJ databases">
        <title>The genome sequence of big-headed turtle.</title>
        <authorList>
            <person name="Gong S."/>
        </authorList>
    </citation>
    <scope>NUCLEOTIDE SEQUENCE [LARGE SCALE GENOMIC DNA]</scope>
    <source>
        <strain evidence="1">DO16091913</strain>
        <tissue evidence="1">Muscle</tissue>
    </source>
</reference>
<comment type="caution">
    <text evidence="1">The sequence shown here is derived from an EMBL/GenBank/DDBJ whole genome shotgun (WGS) entry which is preliminary data.</text>
</comment>
<reference evidence="1 2" key="1">
    <citation type="submission" date="2019-04" db="EMBL/GenBank/DDBJ databases">
        <title>Draft genome of the big-headed turtle Platysternon megacephalum.</title>
        <authorList>
            <person name="Gong S."/>
        </authorList>
    </citation>
    <scope>NUCLEOTIDE SEQUENCE [LARGE SCALE GENOMIC DNA]</scope>
    <source>
        <strain evidence="1">DO16091913</strain>
        <tissue evidence="1">Muscle</tissue>
    </source>
</reference>
<dbReference type="Proteomes" id="UP000297703">
    <property type="component" value="Unassembled WGS sequence"/>
</dbReference>
<evidence type="ECO:0000313" key="1">
    <source>
        <dbReference type="EMBL" id="TFK02138.1"/>
    </source>
</evidence>
<keyword evidence="2" id="KW-1185">Reference proteome</keyword>
<sequence>MTGEEGCEWAIWAQGSQGTGALFTAGKHQVPAEPLMRCFSAGPRLSPCQRGRKIHPGPTVLCTPGQAPLCPGGTQVNYGGQRIPVLVHPPPLPLGPFQGCTDIARSAARRD</sequence>
<keyword evidence="1" id="KW-0808">Transferase</keyword>
<organism evidence="1 2">
    <name type="scientific">Platysternon megacephalum</name>
    <name type="common">big-headed turtle</name>
    <dbReference type="NCBI Taxonomy" id="55544"/>
    <lineage>
        <taxon>Eukaryota</taxon>
        <taxon>Metazoa</taxon>
        <taxon>Chordata</taxon>
        <taxon>Craniata</taxon>
        <taxon>Vertebrata</taxon>
        <taxon>Euteleostomi</taxon>
        <taxon>Archelosauria</taxon>
        <taxon>Testudinata</taxon>
        <taxon>Testudines</taxon>
        <taxon>Cryptodira</taxon>
        <taxon>Durocryptodira</taxon>
        <taxon>Testudinoidea</taxon>
        <taxon>Platysternidae</taxon>
        <taxon>Platysternon</taxon>
    </lineage>
</organism>
<proteinExistence type="predicted"/>
<evidence type="ECO:0000313" key="2">
    <source>
        <dbReference type="Proteomes" id="UP000297703"/>
    </source>
</evidence>